<dbReference type="PROSITE" id="PS50005">
    <property type="entry name" value="TPR"/>
    <property type="match status" value="1"/>
</dbReference>
<organism evidence="4 5">
    <name type="scientific">Sphingobacterium olei</name>
    <dbReference type="NCBI Taxonomy" id="2571155"/>
    <lineage>
        <taxon>Bacteria</taxon>
        <taxon>Pseudomonadati</taxon>
        <taxon>Bacteroidota</taxon>
        <taxon>Sphingobacteriia</taxon>
        <taxon>Sphingobacteriales</taxon>
        <taxon>Sphingobacteriaceae</taxon>
        <taxon>Sphingobacterium</taxon>
    </lineage>
</organism>
<keyword evidence="2" id="KW-0812">Transmembrane</keyword>
<feature type="transmembrane region" description="Helical" evidence="2">
    <location>
        <begin position="1004"/>
        <end position="1023"/>
    </location>
</feature>
<evidence type="ECO:0000256" key="2">
    <source>
        <dbReference type="SAM" id="Phobius"/>
    </source>
</evidence>
<dbReference type="Pfam" id="PF12770">
    <property type="entry name" value="CHAT"/>
    <property type="match status" value="1"/>
</dbReference>
<keyword evidence="1" id="KW-0802">TPR repeat</keyword>
<feature type="domain" description="CHAT" evidence="3">
    <location>
        <begin position="720"/>
        <end position="994"/>
    </location>
</feature>
<feature type="repeat" description="TPR" evidence="1">
    <location>
        <begin position="340"/>
        <end position="373"/>
    </location>
</feature>
<dbReference type="InterPro" id="IPR011990">
    <property type="entry name" value="TPR-like_helical_dom_sf"/>
</dbReference>
<keyword evidence="5" id="KW-1185">Reference proteome</keyword>
<dbReference type="EMBL" id="SUME01000001">
    <property type="protein sequence ID" value="TJZ63383.1"/>
    <property type="molecule type" value="Genomic_DNA"/>
</dbReference>
<dbReference type="Gene3D" id="1.25.40.10">
    <property type="entry name" value="Tetratricopeptide repeat domain"/>
    <property type="match status" value="2"/>
</dbReference>
<accession>A0A4U0P7E0</accession>
<evidence type="ECO:0000313" key="5">
    <source>
        <dbReference type="Proteomes" id="UP000306808"/>
    </source>
</evidence>
<dbReference type="RefSeq" id="WP_136899927.1">
    <property type="nucleotide sequence ID" value="NZ_SUME01000001.1"/>
</dbReference>
<name>A0A4U0P7E0_9SPHI</name>
<dbReference type="PANTHER" id="PTHR10098">
    <property type="entry name" value="RAPSYN-RELATED"/>
    <property type="match status" value="1"/>
</dbReference>
<dbReference type="OrthoDB" id="9771112at2"/>
<protein>
    <submittedName>
        <fullName evidence="4">CHAT domain-containing protein</fullName>
    </submittedName>
</protein>
<evidence type="ECO:0000313" key="4">
    <source>
        <dbReference type="EMBL" id="TJZ63383.1"/>
    </source>
</evidence>
<evidence type="ECO:0000259" key="3">
    <source>
        <dbReference type="Pfam" id="PF12770"/>
    </source>
</evidence>
<gene>
    <name evidence="4" type="ORF">FAZ15_03630</name>
</gene>
<proteinExistence type="predicted"/>
<reference evidence="4 5" key="1">
    <citation type="submission" date="2019-04" db="EMBL/GenBank/DDBJ databases">
        <title>Sphingobacterium olei sp. nov., isolated from oil-contaminated soil.</title>
        <authorList>
            <person name="Liu B."/>
        </authorList>
    </citation>
    <scope>NUCLEOTIDE SEQUENCE [LARGE SCALE GENOMIC DNA]</scope>
    <source>
        <strain evidence="4 5">HAL-9</strain>
    </source>
</reference>
<comment type="caution">
    <text evidence="4">The sequence shown here is derived from an EMBL/GenBank/DDBJ whole genome shotgun (WGS) entry which is preliminary data.</text>
</comment>
<dbReference type="InterPro" id="IPR024983">
    <property type="entry name" value="CHAT_dom"/>
</dbReference>
<dbReference type="SMART" id="SM00028">
    <property type="entry name" value="TPR"/>
    <property type="match status" value="4"/>
</dbReference>
<evidence type="ECO:0000256" key="1">
    <source>
        <dbReference type="PROSITE-ProRule" id="PRU00339"/>
    </source>
</evidence>
<dbReference type="Proteomes" id="UP000306808">
    <property type="component" value="Unassembled WGS sequence"/>
</dbReference>
<dbReference type="AlphaFoldDB" id="A0A4U0P7E0"/>
<keyword evidence="2" id="KW-0472">Membrane</keyword>
<sequence length="1027" mass="117336">MLLTNHLLYILLICGVLCLPSGSGQEQSTWMKQVEMADTLQKQKHYHEASDHWEKAYQLAKNEPDSVKNWLLFKQLYAKGAGYNYEKEGIPFFEKAYPLLSYSRLDTSEQSTFLNTYYHFLGYNNRWEEALPFAQECAKLRESLNEDPPLAYLSAIHDIAYINNKIGNYPEAIEYYHRSIDGYIKHNGHMDNEVALGYNNLAFNYGLAGMANKSYAYYMKAAQIWSGIELVDNSYLMTVYGNQMRWQKQYGDHVAMEGILANIREIVDSKSKEWGNKNRLIVNKNDHEHPTLLLSYWKSCLDYHALKKDVYSIQNYLDSTRRFIQNLQRKPDDAVLEYLNNAYSVLGEVYAESNNHEKAISYFRTGFSHMAQYGYGGRLEHNHARLAKSLMAVGQLDEASQRMQEAFKTPSSADFPVFHTLSAQLAEKKNQPDSVRFHIEKSLTTLTGNDDLVNDYTQLASSSFLGKVNRQYISSLSANGHHLLRLYHNTQHKDDLRNANHLFKLALEMLNTYYLGGPYTDVLADIQTAIHFGLLECQTLVQQEQVDQASLATLFENLENNRSQHRWKKFIKHAPSNSTTLPDSLRDAEEEQRQLLVFYKQQLAKVHKDTLQDKQANQWRAKIHACEIALHDIEKQMLVLNPRYKMLSQGMVTTRTIQQELPKQVSMLRYMFTDSGAYVMRIDRSSLSLFPLGRTDSIELLVRKATEQLQTRNSDYYVTATKLHERLVGADVSWGLKRNLIIVPDGILHQFPFEALTNTESPSGYLLHKHTVSYASSTSLWLAQQGLRHTQGQSFGAFAPEYIGGVGEERSVSTQRLTGAAKEAEKIAKMLDGYVYQQNHFGKQDFLKEAPNYSLLHLAMHADVQEEDSEKSNFHFGDGSKLYAYELYGIKLQANMAVLSACNTGYGPLQKGEGVQSLATAFTYAGVPSLVMGLWSLPDASTSGIMVDYYQQLIDKKHKHSALTTAKTNYLKRVENESQLQHPFYWAGLVVSGDINPIHPHDNYWYWGIALGSVLVLSILGIIRKRR</sequence>
<dbReference type="SUPFAM" id="SSF48452">
    <property type="entry name" value="TPR-like"/>
    <property type="match status" value="1"/>
</dbReference>
<keyword evidence="2" id="KW-1133">Transmembrane helix</keyword>
<dbReference type="InterPro" id="IPR019734">
    <property type="entry name" value="TPR_rpt"/>
</dbReference>